<evidence type="ECO:0000256" key="8">
    <source>
        <dbReference type="SAM" id="SignalP"/>
    </source>
</evidence>
<dbReference type="Proteomes" id="UP000026941">
    <property type="component" value="Unassembled WGS sequence"/>
</dbReference>
<dbReference type="EMBL" id="BAYX01000025">
    <property type="protein sequence ID" value="GAJ96736.1"/>
    <property type="molecule type" value="Genomic_DNA"/>
</dbReference>
<keyword evidence="3" id="KW-0479">Metal-binding</keyword>
<feature type="chain" id="PRO_5041712338" evidence="8">
    <location>
        <begin position="30"/>
        <end position="604"/>
    </location>
</feature>
<dbReference type="InterPro" id="IPR029058">
    <property type="entry name" value="AB_hydrolase_fold"/>
</dbReference>
<comment type="similarity">
    <text evidence="1">Belongs to the tannase family.</text>
</comment>
<evidence type="ECO:0000256" key="4">
    <source>
        <dbReference type="ARBA" id="ARBA00022729"/>
    </source>
</evidence>
<dbReference type="GO" id="GO:0052689">
    <property type="term" value="F:carboxylic ester hydrolase activity"/>
    <property type="evidence" value="ECO:0007669"/>
    <property type="project" value="UniProtKB-KW"/>
</dbReference>
<reference evidence="9 10" key="1">
    <citation type="submission" date="2014-05" db="EMBL/GenBank/DDBJ databases">
        <title>Whole genome shotgun sequence of Rhizobium rhizogenes NBRC 13257.</title>
        <authorList>
            <person name="Katano-Makiyama Y."/>
            <person name="Hosoyama A."/>
            <person name="Hashimoto M."/>
            <person name="Hosoyama Y."/>
            <person name="Noguchi M."/>
            <person name="Tsuchikane K."/>
            <person name="Kimura A."/>
            <person name="Ohji S."/>
            <person name="Ichikawa N."/>
            <person name="Yamazoe A."/>
            <person name="Fujita N."/>
        </authorList>
    </citation>
    <scope>NUCLEOTIDE SEQUENCE [LARGE SCALE GENOMIC DNA]</scope>
    <source>
        <strain evidence="9 10">NBRC 13257</strain>
    </source>
</reference>
<dbReference type="PANTHER" id="PTHR33938:SF15">
    <property type="entry name" value="FERULOYL ESTERASE B-RELATED"/>
    <property type="match status" value="1"/>
</dbReference>
<name>A0AA87Q6W5_RHIRH</name>
<comment type="caution">
    <text evidence="9">The sequence shown here is derived from an EMBL/GenBank/DDBJ whole genome shotgun (WGS) entry which is preliminary data.</text>
</comment>
<evidence type="ECO:0000256" key="1">
    <source>
        <dbReference type="ARBA" id="ARBA00006249"/>
    </source>
</evidence>
<dbReference type="GO" id="GO:0046872">
    <property type="term" value="F:metal ion binding"/>
    <property type="evidence" value="ECO:0007669"/>
    <property type="project" value="UniProtKB-KW"/>
</dbReference>
<evidence type="ECO:0000313" key="9">
    <source>
        <dbReference type="EMBL" id="GAJ96736.1"/>
    </source>
</evidence>
<protein>
    <submittedName>
        <fullName evidence="9">Esterase</fullName>
    </submittedName>
</protein>
<proteinExistence type="inferred from homology"/>
<organism evidence="9 10">
    <name type="scientific">Rhizobium rhizogenes NBRC 13257</name>
    <dbReference type="NCBI Taxonomy" id="1220581"/>
    <lineage>
        <taxon>Bacteria</taxon>
        <taxon>Pseudomonadati</taxon>
        <taxon>Pseudomonadota</taxon>
        <taxon>Alphaproteobacteria</taxon>
        <taxon>Hyphomicrobiales</taxon>
        <taxon>Rhizobiaceae</taxon>
        <taxon>Rhizobium/Agrobacterium group</taxon>
        <taxon>Rhizobium</taxon>
    </lineage>
</organism>
<keyword evidence="6" id="KW-0106">Calcium</keyword>
<evidence type="ECO:0000313" key="10">
    <source>
        <dbReference type="Proteomes" id="UP000026941"/>
    </source>
</evidence>
<dbReference type="Pfam" id="PF07519">
    <property type="entry name" value="Tannase"/>
    <property type="match status" value="1"/>
</dbReference>
<dbReference type="RefSeq" id="WP_042477067.1">
    <property type="nucleotide sequence ID" value="NZ_BAYX01000025.1"/>
</dbReference>
<evidence type="ECO:0000256" key="5">
    <source>
        <dbReference type="ARBA" id="ARBA00022801"/>
    </source>
</evidence>
<keyword evidence="2" id="KW-0719">Serine esterase</keyword>
<dbReference type="AlphaFoldDB" id="A0AA87Q6W5"/>
<dbReference type="InterPro" id="IPR011118">
    <property type="entry name" value="Tannase/feruloyl_esterase"/>
</dbReference>
<keyword evidence="7" id="KW-1015">Disulfide bond</keyword>
<gene>
    <name evidence="9" type="ORF">RRH01S_25_00290</name>
</gene>
<sequence length="604" mass="65291">MRKLKAVVTLAFLALFMLPIVGNIRPAHAAESLHCDDTLKSKFKADDTRVLLVKHFSREEKISLSGSPEPSPEAYVDMCLVKLLVGPGKAGTAGLKSTSDGIGIEVWLPSPDAWNRIIRVTGSGGFAGGYQSKMDRIGNAGWADPITLAAVAKGYVVSSSDHGHLGQATSDGSFALDEDGGINTVLWHDFAERSLHELAVKTKQLAAVYYGKSHLYVYWDGFSTGGRQGLKLAQKYPDDFDGILAGAPAINWTRFITAELYPQLVMQKMFAGPIDTARLNAVSAAATAQCGGKELGFLLDPTQCRYDPSQDIDVLCSSETLNGAPGKGDAATCITLTQAEAVNRIWFGLSSDGSYIDPKMDNGMSAMLSGSHLWWGLTRGTSLARLAGEKPFPIASTMVALELQDARYAQAGLFPEGPIGKGMDRWKMLDYGSLADAYALGLLLQGPFSNINTDDPDLRAFRNSKAKLITYHGWNDDLIMPQGSLNYFNRASASMGGITRLKEFYRLFMIPGLAHDGTFARAGSIDPVTGQPTDVAKVPLPQSATGRDELFIALRRWVEEGKAPSRIDIRSANGSVTMPLCDYPRKPVWNHTGSIGSRESYSCE</sequence>
<dbReference type="Gene3D" id="3.40.50.1820">
    <property type="entry name" value="alpha/beta hydrolase"/>
    <property type="match status" value="1"/>
</dbReference>
<evidence type="ECO:0000256" key="6">
    <source>
        <dbReference type="ARBA" id="ARBA00022837"/>
    </source>
</evidence>
<feature type="signal peptide" evidence="8">
    <location>
        <begin position="1"/>
        <end position="29"/>
    </location>
</feature>
<dbReference type="SUPFAM" id="SSF53474">
    <property type="entry name" value="alpha/beta-Hydrolases"/>
    <property type="match status" value="1"/>
</dbReference>
<evidence type="ECO:0000256" key="2">
    <source>
        <dbReference type="ARBA" id="ARBA00022487"/>
    </source>
</evidence>
<accession>A0AA87Q6W5</accession>
<keyword evidence="5" id="KW-0378">Hydrolase</keyword>
<evidence type="ECO:0000256" key="7">
    <source>
        <dbReference type="ARBA" id="ARBA00023157"/>
    </source>
</evidence>
<evidence type="ECO:0000256" key="3">
    <source>
        <dbReference type="ARBA" id="ARBA00022723"/>
    </source>
</evidence>
<dbReference type="PANTHER" id="PTHR33938">
    <property type="entry name" value="FERULOYL ESTERASE B-RELATED"/>
    <property type="match status" value="1"/>
</dbReference>
<keyword evidence="4 8" id="KW-0732">Signal</keyword>